<dbReference type="EMBL" id="AM406670">
    <property type="protein sequence ID" value="CAL94745.1"/>
    <property type="molecule type" value="Genomic_DNA"/>
</dbReference>
<dbReference type="Proteomes" id="UP000002588">
    <property type="component" value="Chromosome"/>
</dbReference>
<dbReference type="PANTHER" id="PTHR45138">
    <property type="entry name" value="REGULATORY COMPONENTS OF SENSORY TRANSDUCTION SYSTEM"/>
    <property type="match status" value="1"/>
</dbReference>
<feature type="transmembrane region" description="Helical" evidence="4">
    <location>
        <begin position="26"/>
        <end position="44"/>
    </location>
</feature>
<dbReference type="RefSeq" id="WP_011765859.1">
    <property type="nucleotide sequence ID" value="NC_008702.1"/>
</dbReference>
<keyword evidence="7" id="KW-1185">Reference proteome</keyword>
<dbReference type="GO" id="GO:0052621">
    <property type="term" value="F:diguanylate cyclase activity"/>
    <property type="evidence" value="ECO:0007669"/>
    <property type="project" value="UniProtKB-EC"/>
</dbReference>
<feature type="coiled-coil region" evidence="3">
    <location>
        <begin position="279"/>
        <end position="309"/>
    </location>
</feature>
<dbReference type="FunFam" id="3.30.70.270:FF:000001">
    <property type="entry name" value="Diguanylate cyclase domain protein"/>
    <property type="match status" value="1"/>
</dbReference>
<dbReference type="AlphaFoldDB" id="A1K7E0"/>
<comment type="catalytic activity">
    <reaction evidence="2">
        <text>2 GTP = 3',3'-c-di-GMP + 2 diphosphate</text>
        <dbReference type="Rhea" id="RHEA:24898"/>
        <dbReference type="ChEBI" id="CHEBI:33019"/>
        <dbReference type="ChEBI" id="CHEBI:37565"/>
        <dbReference type="ChEBI" id="CHEBI:58805"/>
        <dbReference type="EC" id="2.7.7.65"/>
    </reaction>
</comment>
<dbReference type="EC" id="2.7.7.65" evidence="1"/>
<dbReference type="InterPro" id="IPR043128">
    <property type="entry name" value="Rev_trsase/Diguanyl_cyclase"/>
</dbReference>
<evidence type="ECO:0000256" key="1">
    <source>
        <dbReference type="ARBA" id="ARBA00012528"/>
    </source>
</evidence>
<dbReference type="eggNOG" id="COG3706">
    <property type="taxonomic scope" value="Bacteria"/>
</dbReference>
<dbReference type="STRING" id="62928.azo2128"/>
<protein>
    <recommendedName>
        <fullName evidence="1">diguanylate cyclase</fullName>
        <ecNumber evidence="1">2.7.7.65</ecNumber>
    </recommendedName>
</protein>
<dbReference type="InterPro" id="IPR029787">
    <property type="entry name" value="Nucleotide_cyclase"/>
</dbReference>
<keyword evidence="4" id="KW-0472">Membrane</keyword>
<dbReference type="GO" id="GO:0005886">
    <property type="term" value="C:plasma membrane"/>
    <property type="evidence" value="ECO:0007669"/>
    <property type="project" value="TreeGrafter"/>
</dbReference>
<dbReference type="NCBIfam" id="TIGR00254">
    <property type="entry name" value="GGDEF"/>
    <property type="match status" value="1"/>
</dbReference>
<accession>A1K7E0</accession>
<evidence type="ECO:0000256" key="3">
    <source>
        <dbReference type="SAM" id="Coils"/>
    </source>
</evidence>
<proteinExistence type="predicted"/>
<sequence>MSISPHPYPNPASALTLRLTRLYERGLLLAFSLSPLVAILYLHHFQADVPRFEHHVAHELAIALAIGVSAFVCYVTLRCYESSGEAFLRWLTLGLIGFTVVYAPHGVLTRLSAHHLDWFLLYGPASRFVMAACLLRAAMLYGEAPEPRCARPRARQWAGWIGLFLGVDLVVAQLSFHPHLLPLPVRPVFEACAILFALAAAGLLLRKGASAPLILVTAIALGMFAQSSVAFMLSSAWDHIWWLAHAVFASGFLLLSFGVVRAFHTTRAFSTVFSQEEMMRQLYVEKERAESALALLRQANADLRRLAATDPLTGASNRRQFMATLASEWARARRERAPLALLALDIDHFKHINDRHGHPAGDHALKTFVSAAAGLLRPGDVIGRIGGEEFAIVLPGTQAADAHGIAERIRHGVEALALDIDGVPVALTVSVGVAVSGPSCTEPGDLLKEADRRLYEAKNAGRNRVCPPPPA</sequence>
<gene>
    <name evidence="6" type="ordered locus">azo2128</name>
</gene>
<dbReference type="GO" id="GO:1902201">
    <property type="term" value="P:negative regulation of bacterial-type flagellum-dependent cell motility"/>
    <property type="evidence" value="ECO:0007669"/>
    <property type="project" value="TreeGrafter"/>
</dbReference>
<dbReference type="KEGG" id="azo:azo2128"/>
<keyword evidence="4" id="KW-0812">Transmembrane</keyword>
<dbReference type="HOGENOM" id="CLU_000445_11_1_4"/>
<dbReference type="GO" id="GO:0043709">
    <property type="term" value="P:cell adhesion involved in single-species biofilm formation"/>
    <property type="evidence" value="ECO:0007669"/>
    <property type="project" value="TreeGrafter"/>
</dbReference>
<dbReference type="SUPFAM" id="SSF55073">
    <property type="entry name" value="Nucleotide cyclase"/>
    <property type="match status" value="1"/>
</dbReference>
<dbReference type="Gene3D" id="3.30.70.270">
    <property type="match status" value="1"/>
</dbReference>
<evidence type="ECO:0000256" key="4">
    <source>
        <dbReference type="SAM" id="Phobius"/>
    </source>
</evidence>
<feature type="transmembrane region" description="Helical" evidence="4">
    <location>
        <begin position="119"/>
        <end position="137"/>
    </location>
</feature>
<keyword evidence="4" id="KW-1133">Transmembrane helix</keyword>
<name>A1K7E0_AZOSB</name>
<feature type="domain" description="GGDEF" evidence="5">
    <location>
        <begin position="337"/>
        <end position="470"/>
    </location>
</feature>
<keyword evidence="3" id="KW-0175">Coiled coil</keyword>
<evidence type="ECO:0000313" key="7">
    <source>
        <dbReference type="Proteomes" id="UP000002588"/>
    </source>
</evidence>
<evidence type="ECO:0000256" key="2">
    <source>
        <dbReference type="ARBA" id="ARBA00034247"/>
    </source>
</evidence>
<dbReference type="PANTHER" id="PTHR45138:SF9">
    <property type="entry name" value="DIGUANYLATE CYCLASE DGCM-RELATED"/>
    <property type="match status" value="1"/>
</dbReference>
<dbReference type="PROSITE" id="PS50887">
    <property type="entry name" value="GGDEF"/>
    <property type="match status" value="1"/>
</dbReference>
<dbReference type="CDD" id="cd01949">
    <property type="entry name" value="GGDEF"/>
    <property type="match status" value="1"/>
</dbReference>
<dbReference type="InterPro" id="IPR000160">
    <property type="entry name" value="GGDEF_dom"/>
</dbReference>
<feature type="transmembrane region" description="Helical" evidence="4">
    <location>
        <begin position="157"/>
        <end position="176"/>
    </location>
</feature>
<organism evidence="6 7">
    <name type="scientific">Azoarcus sp. (strain BH72)</name>
    <dbReference type="NCBI Taxonomy" id="418699"/>
    <lineage>
        <taxon>Bacteria</taxon>
        <taxon>Pseudomonadati</taxon>
        <taxon>Pseudomonadota</taxon>
        <taxon>Betaproteobacteria</taxon>
        <taxon>Rhodocyclales</taxon>
        <taxon>Zoogloeaceae</taxon>
        <taxon>Azoarcus</taxon>
    </lineage>
</organism>
<feature type="transmembrane region" description="Helical" evidence="4">
    <location>
        <begin position="56"/>
        <end position="75"/>
    </location>
</feature>
<dbReference type="Pfam" id="PF00990">
    <property type="entry name" value="GGDEF"/>
    <property type="match status" value="1"/>
</dbReference>
<reference evidence="6 7" key="1">
    <citation type="journal article" date="2006" name="Nat. Biotechnol.">
        <title>Complete genome of the mutualistic, N2-fixing grass endophyte Azoarcus sp. strain BH72.</title>
        <authorList>
            <person name="Krause A."/>
            <person name="Ramakumar A."/>
            <person name="Bartels D."/>
            <person name="Battistoni F."/>
            <person name="Bekel T."/>
            <person name="Boch J."/>
            <person name="Boehm M."/>
            <person name="Friedrich F."/>
            <person name="Hurek T."/>
            <person name="Krause L."/>
            <person name="Linke B."/>
            <person name="McHardy A.C."/>
            <person name="Sarkar A."/>
            <person name="Schneiker S."/>
            <person name="Syed A.A."/>
            <person name="Thauer R."/>
            <person name="Vorhoelter F.-J."/>
            <person name="Weidner S."/>
            <person name="Puehler A."/>
            <person name="Reinhold-Hurek B."/>
            <person name="Kaiser O."/>
            <person name="Goesmann A."/>
        </authorList>
    </citation>
    <scope>NUCLEOTIDE SEQUENCE [LARGE SCALE GENOMIC DNA]</scope>
    <source>
        <strain evidence="6 7">BH72</strain>
    </source>
</reference>
<evidence type="ECO:0000259" key="5">
    <source>
        <dbReference type="PROSITE" id="PS50887"/>
    </source>
</evidence>
<dbReference type="SMART" id="SM00267">
    <property type="entry name" value="GGDEF"/>
    <property type="match status" value="1"/>
</dbReference>
<feature type="transmembrane region" description="Helical" evidence="4">
    <location>
        <begin position="212"/>
        <end position="233"/>
    </location>
</feature>
<feature type="transmembrane region" description="Helical" evidence="4">
    <location>
        <begin position="239"/>
        <end position="260"/>
    </location>
</feature>
<evidence type="ECO:0000313" key="6">
    <source>
        <dbReference type="EMBL" id="CAL94745.1"/>
    </source>
</evidence>
<dbReference type="InterPro" id="IPR050469">
    <property type="entry name" value="Diguanylate_Cyclase"/>
</dbReference>
<feature type="transmembrane region" description="Helical" evidence="4">
    <location>
        <begin position="87"/>
        <end position="107"/>
    </location>
</feature>
<feature type="transmembrane region" description="Helical" evidence="4">
    <location>
        <begin position="188"/>
        <end position="205"/>
    </location>
</feature>